<dbReference type="InterPro" id="IPR036390">
    <property type="entry name" value="WH_DNA-bd_sf"/>
</dbReference>
<evidence type="ECO:0000259" key="2">
    <source>
        <dbReference type="PROSITE" id="PS50987"/>
    </source>
</evidence>
<dbReference type="RefSeq" id="WP_226371177.1">
    <property type="nucleotide sequence ID" value="NZ_JAGIKX010000014.1"/>
</dbReference>
<name>A0ABS4S8U1_9BACI</name>
<dbReference type="CDD" id="cd00090">
    <property type="entry name" value="HTH_ARSR"/>
    <property type="match status" value="1"/>
</dbReference>
<accession>A0ABS4S8U1</accession>
<sequence>MVKDANISFDETRIEHPARIAMLMALTDGRSLPVSDLADIAGVTHQTARAHVTTLVEGFVLTVENPGRHRYYKLSSPQVKEAVHAIAKSSPSIQVHPLRESNDKKALYAARTCYGHLAGKLGLKLTESLIKLGYVEDLEDKYRLTEKGKQWIYDFKAIPPQKVNEHSIPYHIDWTERKHHIAGPFALAITKRLLDLGWIQEGSIRRSIQVTEIGRFEIWNEFGFDPFRGTVPRRMR</sequence>
<dbReference type="InterPro" id="IPR052543">
    <property type="entry name" value="HTH_Metal-responsive_Reg"/>
</dbReference>
<dbReference type="EMBL" id="JAGIKX010000014">
    <property type="protein sequence ID" value="MBP2257829.1"/>
    <property type="molecule type" value="Genomic_DNA"/>
</dbReference>
<keyword evidence="1 3" id="KW-0238">DNA-binding</keyword>
<feature type="domain" description="HTH arsR-type" evidence="2">
    <location>
        <begin position="1"/>
        <end position="94"/>
    </location>
</feature>
<reference evidence="3 4" key="1">
    <citation type="submission" date="2021-03" db="EMBL/GenBank/DDBJ databases">
        <title>Genomic Encyclopedia of Type Strains, Phase IV (KMG-IV): sequencing the most valuable type-strain genomes for metagenomic binning, comparative biology and taxonomic classification.</title>
        <authorList>
            <person name="Goeker M."/>
        </authorList>
    </citation>
    <scope>NUCLEOTIDE SEQUENCE [LARGE SCALE GENOMIC DNA]</scope>
    <source>
        <strain evidence="3 4">DSM 25790</strain>
    </source>
</reference>
<evidence type="ECO:0000313" key="3">
    <source>
        <dbReference type="EMBL" id="MBP2257829.1"/>
    </source>
</evidence>
<dbReference type="InterPro" id="IPR011991">
    <property type="entry name" value="ArsR-like_HTH"/>
</dbReference>
<dbReference type="InterPro" id="IPR036388">
    <property type="entry name" value="WH-like_DNA-bd_sf"/>
</dbReference>
<dbReference type="GO" id="GO:0003677">
    <property type="term" value="F:DNA binding"/>
    <property type="evidence" value="ECO:0007669"/>
    <property type="project" value="UniProtKB-KW"/>
</dbReference>
<dbReference type="InterPro" id="IPR001845">
    <property type="entry name" value="HTH_ArsR_DNA-bd_dom"/>
</dbReference>
<protein>
    <submittedName>
        <fullName evidence="3">DNA-binding transcriptional ArsR family regulator</fullName>
    </submittedName>
</protein>
<comment type="caution">
    <text evidence="3">The sequence shown here is derived from an EMBL/GenBank/DDBJ whole genome shotgun (WGS) entry which is preliminary data.</text>
</comment>
<proteinExistence type="predicted"/>
<evidence type="ECO:0000256" key="1">
    <source>
        <dbReference type="ARBA" id="ARBA00023125"/>
    </source>
</evidence>
<gene>
    <name evidence="3" type="ORF">J2Z81_001783</name>
</gene>
<organism evidence="3 4">
    <name type="scientific">Virgibacillus alimentarius</name>
    <dbReference type="NCBI Taxonomy" id="698769"/>
    <lineage>
        <taxon>Bacteria</taxon>
        <taxon>Bacillati</taxon>
        <taxon>Bacillota</taxon>
        <taxon>Bacilli</taxon>
        <taxon>Bacillales</taxon>
        <taxon>Bacillaceae</taxon>
        <taxon>Virgibacillus</taxon>
    </lineage>
</organism>
<dbReference type="PANTHER" id="PTHR39168:SF1">
    <property type="entry name" value="TRANSCRIPTIONAL REGULATORY PROTEIN"/>
    <property type="match status" value="1"/>
</dbReference>
<dbReference type="PANTHER" id="PTHR39168">
    <property type="entry name" value="TRANSCRIPTIONAL REGULATOR-RELATED"/>
    <property type="match status" value="1"/>
</dbReference>
<keyword evidence="4" id="KW-1185">Reference proteome</keyword>
<dbReference type="SUPFAM" id="SSF46785">
    <property type="entry name" value="Winged helix' DNA-binding domain"/>
    <property type="match status" value="1"/>
</dbReference>
<dbReference type="PROSITE" id="PS50987">
    <property type="entry name" value="HTH_ARSR_2"/>
    <property type="match status" value="1"/>
</dbReference>
<dbReference type="Proteomes" id="UP001519294">
    <property type="component" value="Unassembled WGS sequence"/>
</dbReference>
<dbReference type="SMART" id="SM00418">
    <property type="entry name" value="HTH_ARSR"/>
    <property type="match status" value="1"/>
</dbReference>
<dbReference type="Gene3D" id="1.10.10.10">
    <property type="entry name" value="Winged helix-like DNA-binding domain superfamily/Winged helix DNA-binding domain"/>
    <property type="match status" value="1"/>
</dbReference>
<evidence type="ECO:0000313" key="4">
    <source>
        <dbReference type="Proteomes" id="UP001519294"/>
    </source>
</evidence>